<feature type="region of interest" description="Disordered" evidence="6">
    <location>
        <begin position="825"/>
        <end position="914"/>
    </location>
</feature>
<dbReference type="PANTHER" id="PTHR15180">
    <property type="entry name" value="GENERAL TRANSCRIPTION FACTOR 3C POLYPEPTIDE 1"/>
    <property type="match status" value="1"/>
</dbReference>
<dbReference type="InterPro" id="IPR044210">
    <property type="entry name" value="Tfc3-like"/>
</dbReference>
<feature type="domain" description="General transcription factor 3C polypeptide 1 winged-helix" evidence="8">
    <location>
        <begin position="1558"/>
        <end position="1615"/>
    </location>
</feature>
<feature type="compositionally biased region" description="Polar residues" evidence="6">
    <location>
        <begin position="403"/>
        <end position="412"/>
    </location>
</feature>
<dbReference type="Pfam" id="PF23704">
    <property type="entry name" value="WHD_GTF3C1_N"/>
    <property type="match status" value="2"/>
</dbReference>
<keyword evidence="2" id="KW-0597">Phosphoprotein</keyword>
<dbReference type="PANTHER" id="PTHR15180:SF1">
    <property type="entry name" value="GENERAL TRANSCRIPTION FACTOR 3C POLYPEPTIDE 1"/>
    <property type="match status" value="1"/>
</dbReference>
<protein>
    <submittedName>
        <fullName evidence="10">GTF3C1</fullName>
    </submittedName>
</protein>
<dbReference type="InterPro" id="IPR056467">
    <property type="entry name" value="eWH_GTF3C1"/>
</dbReference>
<proteinExistence type="predicted"/>
<evidence type="ECO:0000256" key="5">
    <source>
        <dbReference type="ARBA" id="ARBA00023242"/>
    </source>
</evidence>
<evidence type="ECO:0000256" key="1">
    <source>
        <dbReference type="ARBA" id="ARBA00004123"/>
    </source>
</evidence>
<organism evidence="10 11">
    <name type="scientific">Cordylochernes scorpioides</name>
    <dbReference type="NCBI Taxonomy" id="51811"/>
    <lineage>
        <taxon>Eukaryota</taxon>
        <taxon>Metazoa</taxon>
        <taxon>Ecdysozoa</taxon>
        <taxon>Arthropoda</taxon>
        <taxon>Chelicerata</taxon>
        <taxon>Arachnida</taxon>
        <taxon>Pseudoscorpiones</taxon>
        <taxon>Cheliferoidea</taxon>
        <taxon>Chernetidae</taxon>
        <taxon>Cordylochernes</taxon>
    </lineage>
</organism>
<keyword evidence="5" id="KW-0539">Nucleus</keyword>
<feature type="compositionally biased region" description="Low complexity" evidence="6">
    <location>
        <begin position="2037"/>
        <end position="2052"/>
    </location>
</feature>
<dbReference type="Proteomes" id="UP001235939">
    <property type="component" value="Chromosome 16"/>
</dbReference>
<keyword evidence="3" id="KW-0238">DNA-binding</keyword>
<dbReference type="InterPro" id="IPR007309">
    <property type="entry name" value="TFIIIC_Bblock-bd"/>
</dbReference>
<feature type="domain" description="General transcription factor 3C polypeptide 1 winged-helix" evidence="8">
    <location>
        <begin position="34"/>
        <end position="91"/>
    </location>
</feature>
<feature type="region of interest" description="Disordered" evidence="6">
    <location>
        <begin position="335"/>
        <end position="356"/>
    </location>
</feature>
<feature type="domain" description="GTF3C1 extended winged-helix" evidence="9">
    <location>
        <begin position="414"/>
        <end position="519"/>
    </location>
</feature>
<dbReference type="Pfam" id="PF24101">
    <property type="entry name" value="WHD_GTF3C1"/>
    <property type="match status" value="2"/>
</dbReference>
<feature type="region of interest" description="Disordered" evidence="6">
    <location>
        <begin position="2035"/>
        <end position="2056"/>
    </location>
</feature>
<evidence type="ECO:0000256" key="4">
    <source>
        <dbReference type="ARBA" id="ARBA00023163"/>
    </source>
</evidence>
<accession>A0ABY6LAS0</accession>
<name>A0ABY6LAS0_9ARAC</name>
<reference evidence="10 11" key="1">
    <citation type="submission" date="2022-01" db="EMBL/GenBank/DDBJ databases">
        <title>A chromosomal length assembly of Cordylochernes scorpioides.</title>
        <authorList>
            <person name="Zeh D."/>
            <person name="Zeh J."/>
        </authorList>
    </citation>
    <scope>NUCLEOTIDE SEQUENCE [LARGE SCALE GENOMIC DNA]</scope>
    <source>
        <strain evidence="10">IN4F17</strain>
        <tissue evidence="10">Whole Body</tissue>
    </source>
</reference>
<dbReference type="InterPro" id="IPR035625">
    <property type="entry name" value="Tfc3-like_eWH"/>
</dbReference>
<evidence type="ECO:0000259" key="8">
    <source>
        <dbReference type="Pfam" id="PF23704"/>
    </source>
</evidence>
<dbReference type="Pfam" id="PF04182">
    <property type="entry name" value="B-block_TFIIIC"/>
    <property type="match status" value="2"/>
</dbReference>
<keyword evidence="4" id="KW-0804">Transcription</keyword>
<feature type="compositionally biased region" description="Basic and acidic residues" evidence="6">
    <location>
        <begin position="380"/>
        <end position="395"/>
    </location>
</feature>
<dbReference type="InterPro" id="IPR056428">
    <property type="entry name" value="WH_GTF3C1"/>
</dbReference>
<feature type="compositionally biased region" description="Acidic residues" evidence="6">
    <location>
        <begin position="337"/>
        <end position="356"/>
    </location>
</feature>
<gene>
    <name evidence="10" type="ORF">LAZ67_16000724</name>
</gene>
<feature type="compositionally biased region" description="Basic and acidic residues" evidence="6">
    <location>
        <begin position="901"/>
        <end position="910"/>
    </location>
</feature>
<evidence type="ECO:0000259" key="7">
    <source>
        <dbReference type="Pfam" id="PF04182"/>
    </source>
</evidence>
<sequence length="3185" mass="365122">MLQWTPILAKVQPHQRVQVTKRGSGICLTMETNFISSILDEIALEGLDGITLPSLWLRLGTRKGFTYKMKENIQPFLWQNAIAIQSEVEFYELPTPRPDLCLPPPIEREEEFIEQKYYEDNTSEIYPFMPVETDSVRGSCSTFHSRKKVTSRIRDKEGNMLMDLNQVKKTWDLKQLAIVASQNARTGALYGDVNPDKAFSIKQYCMLEIIGRTRSVGNIPKPRSQSSHMNEDSKTAFYLRKDLLETGVIVKQAFHLNRSFVTLLHLKRFYSWRQSKLDILIEKTIQILEAKPNHSEDFLKDTYMEESGPSTAAKSKAKRKGKKVKIIELIKPVKMEEPEEEEEEEEEVVEKEEDVDNEKDEEIPYFPIYSANLPLAKTTRQDLKSHLNSEKKTIKQEAAGSSKPYSRTFSSSNLTHRQVKRANLICEMVKQSQVIDGIFKIEKMIHETEKKEGIDYRVDKKSVTRLLEMLHRDGYIKMLQTVITYSQARKVLHFICDPSIQVNDPILKAKIDQSKLRISSYTKQDLSRVKAEQRAALNAASQSQASSSKPQPWLKTESKFGKLRILHQYLFYLIYDYQGDTSLVGMKGKNKVYNPSQDWKMFIPPLTPYKDYPQGWAFIQDLTFHMPLSIFASLVPSEFKFTELGEYLRDPVKKHYIILDLPPKITSLFMSTRNYVFHLFCIFERLCFCGMATLGPPILKEKDQIFLYLHRKLSIKNTKISQPGYLHITPNISYPVDSYQLESLSDVDEYWFDLETTCLSTPLGSFSCSTDCQEERIERRQQLLTETTGISIEKVLDDGHIPGDGVGAGGLDSSLFSHLKRNWTPPSMPTLPPATRGLKLIGPPSYGNEKIKVSKGKYMSRTEKHSLTSKAKQPRKRTKKKPVATEPQQPKPQPSKKKHKSVSDAVDKETVKKRRIRRAEWSTKEDTILLLSKVASLFFMPKSRKLVVPYTVVRDLLHKYTPTALKNKTSVVCRSRLRHLLMDHSTFLNVSSLLGEALQDPDLRKKYFFKERLPATQEEEWKQRFISLFEDLYNKFTQGTIQKKDIGELPDHYADLREKYNVVVACSDQDLRVPSLEPQDMDGIRRGILHAVIFSALNNIDDKFNWNVTYIYINQSFKNDSSKIFNEVEHLFSTHKIISKKTENAKRFYFVPYRLAFRFLNFMNAKFCPNIYEDSFNFVQELESAPNDPFVINTDLSMARVISILSLIMSGHLEFSIKVPFTHMLVNWDNKPTTKSTSTSITQLLCMQENPPKKGEAQDVLHPSEFTFHLQSSGNLQQRMALYKEIVENQRRLLPLEIGTSPTDLLKHFSDSPDLPELEALHQMILEGREYGLPKSEILRRYPVQQHSRVVLLLKMLTESHVVIYAGIDVPRYIDQQFSGPWVIDSFVIPKDERLKACELSQKLMKGGSADLSLQELEAPERAPPVNWKKVKFLMRAWKKPDGSLNRASFHKILENVLSHIVLTGCCSMEGILDRYAASYQRFQVWEILDILETLECIYTQTIPKTAPITLDSCLEDSWECDKEEVFYFAHCNSMIKLGQFFNFLIKKHAMGSFDGDFLSAILDEVALEGLDGITLPTLWMRLSERPRFPLKQDNHSKAFIWNCMASHPEVEFFELPQPRPTLAVFNRYKYVDSELGIVFEPETLPEDLYPIKVIDDNGIRGSCATYLSRQNVTSCIRDGDKVLLSLAQAEAMWGQALVLVASQSSRWKALVGSEANPQLELSAIQFCMLERIGRSRYMGEVTLGKLGLSCLNENPKTLHYLRKLLVREKLITKQMHFQRNHLGQTGSGSLLHVARFHTERQSKMGLMLQKICVILEQKPNQREIISKLREEVGMKNTSFKKIFHKPFQNCVRTRVISYREFYKDADGKEALTQNGKERTVRVAELIHPFGEQEDEEEDEEDKDMGGGWVLDPRNFIRDQPLLVTAYNIVEGEGPEGITAQMLGRKLGLPKLETRQLCRNLDRRGVVISYMQDIGRQRVTKFVSKYFVNDSKDHNKFLEEKRRILAFSANLQAEQTVAAADDPLHSELFIPTEPALSPQASSSGEPSSSTKPQKTLRNSLTADLISSYGCRKKKDAPHITYRVLKRANMIIEAVKSARLIDDLYKLQKMIIKAESAEGYAGKVDKKSMQRLVKKLHQDGLVRSIKTVLRLGDQEKKFHFVCDPSLTPEDSLEQMRQLLPDDADTSITKSLKDLHNLCMNIPVPSKMEYDHWTPNFYGTKSKFGKLRHVYLYLFYLIYDYQGQEDLPPLEGHKPRQYNTEDGWKRFVPPLPLHAGYPRGWALISDIILSMPLSVFMQIAHFCYNVEGLEAMLKDPIRQHYLLRQLPIPILSGLVYNRHYILNIYAVLTHLSFCGMLSFGPQQLKEKEQVFIYLHHKLAIKNTTYSPPHAHVISPDVVYPNMTFTLGTLREAEEYWKELERICLNTPLCYPTQAQEVVSDKPALREATRNKEVKEVVDDHIIPGDGLGAGGLDSSLGSYIHRNWRKLLTFKDTSSYLNKKIALKNSAQDEPDGPPRKKRLNNYKARSLFKTNLPKRKAAKRKAAVGDENAIPQGKKAKKNRKAEDLAGEAEKKDEIRFRVDWSSQEDSCIFICKVASLYLNPKALPLVVSFDVVLSLLKKYCPQQAKTKTLVSCKRRLNKITRNQATSLTLTCFLGEINQDDFLRKNFAEKMPLSQGPELNALFTSLFDHLFKKVMQGNQVIIPSLVLPDTWEELKNKFNLEVASPASQKHAPPSFAVTKEEDIKGILYHALVFSIIHLAGDKNNWDFLSTYLCNKLSQDDADMASALENLWLVHRIIKKGKNPMPLSHSKFSHSFLLSTLSGMPQRFFLSIQQNIQRLEKSSSPIKANLTMSDTEMFSLLSLLVNRVLDFSISYPKEPFQIDQALSWLKKARESSQAFKKKISNVDSFPLQPSEIQLKVKSQSLLQDLEDHTYRQVVDQLRKTLPLTTEAKPLEKAYAKEVHQVILEAGSLGISLSDLQVKFSPPDKLKAILQDLENSNHVVRVGVDSFQYVCWQHGSPWVLESFAIPKDDKSFVHQMVQETSGQMSPKSTETLAEQRHWKKVAFVPRAWRRPDGTLNKRVICRFLEMLGKQITLSACVSQEGLCNRYAVSFQRVQVLEAMEILEKIGCVTRICITGHTTPQTLFSPQPVYNLTTEEEGSSESFYEATPDCSIRLGHFLNHLLTKP</sequence>
<feature type="domain" description="B-block binding subunit of TFIIIC" evidence="7">
    <location>
        <begin position="1724"/>
        <end position="1799"/>
    </location>
</feature>
<evidence type="ECO:0000313" key="10">
    <source>
        <dbReference type="EMBL" id="UYV78261.1"/>
    </source>
</evidence>
<evidence type="ECO:0000256" key="3">
    <source>
        <dbReference type="ARBA" id="ARBA00023125"/>
    </source>
</evidence>
<comment type="subcellular location">
    <subcellularLocation>
        <location evidence="1">Nucleus</location>
    </subcellularLocation>
</comment>
<evidence type="ECO:0000259" key="9">
    <source>
        <dbReference type="Pfam" id="PF24101"/>
    </source>
</evidence>
<evidence type="ECO:0000313" key="11">
    <source>
        <dbReference type="Proteomes" id="UP001235939"/>
    </source>
</evidence>
<feature type="domain" description="GTF3C1 extended winged-helix" evidence="9">
    <location>
        <begin position="2078"/>
        <end position="2171"/>
    </location>
</feature>
<dbReference type="EMBL" id="CP092878">
    <property type="protein sequence ID" value="UYV78261.1"/>
    <property type="molecule type" value="Genomic_DNA"/>
</dbReference>
<feature type="compositionally biased region" description="Basic residues" evidence="6">
    <location>
        <begin position="872"/>
        <end position="882"/>
    </location>
</feature>
<dbReference type="CDD" id="cd16169">
    <property type="entry name" value="Tau138_eWH"/>
    <property type="match status" value="2"/>
</dbReference>
<feature type="region of interest" description="Disordered" evidence="6">
    <location>
        <begin position="380"/>
        <end position="412"/>
    </location>
</feature>
<feature type="region of interest" description="Disordered" evidence="6">
    <location>
        <begin position="2533"/>
        <end position="2566"/>
    </location>
</feature>
<keyword evidence="11" id="KW-1185">Reference proteome</keyword>
<evidence type="ECO:0000256" key="6">
    <source>
        <dbReference type="SAM" id="MobiDB-lite"/>
    </source>
</evidence>
<feature type="domain" description="B-block binding subunit of TFIIIC" evidence="7">
    <location>
        <begin position="202"/>
        <end position="271"/>
    </location>
</feature>
<evidence type="ECO:0000256" key="2">
    <source>
        <dbReference type="ARBA" id="ARBA00022553"/>
    </source>
</evidence>